<dbReference type="EMBL" id="OCSU01000001">
    <property type="protein sequence ID" value="SOE60241.1"/>
    <property type="molecule type" value="Genomic_DNA"/>
</dbReference>
<sequence length="128" mass="13977">MPSASTAAATMIDAFHRTRVEDEQQVELWLEETGDCAIALEAIWSEGAHHRGHARVAMERLIGLADTHRVMITLVPRPLDAKGDGAHAPPVDRHAPDAAALEAFYERLGFERSGGEFEGSPVLVRSPR</sequence>
<dbReference type="AlphaFoldDB" id="A0A7Z7N239"/>
<evidence type="ECO:0008006" key="3">
    <source>
        <dbReference type="Google" id="ProtNLM"/>
    </source>
</evidence>
<protein>
    <recommendedName>
        <fullName evidence="3">N-acetyltransferase domain-containing protein</fullName>
    </recommendedName>
</protein>
<comment type="caution">
    <text evidence="1">The sequence shown here is derived from an EMBL/GenBank/DDBJ whole genome shotgun (WGS) entry which is preliminary data.</text>
</comment>
<dbReference type="RefSeq" id="WP_097189831.1">
    <property type="nucleotide sequence ID" value="NZ_OCSU01000001.1"/>
</dbReference>
<dbReference type="Proteomes" id="UP000219522">
    <property type="component" value="Unassembled WGS sequence"/>
</dbReference>
<proteinExistence type="predicted"/>
<name>A0A7Z7N239_9BURK</name>
<evidence type="ECO:0000313" key="2">
    <source>
        <dbReference type="Proteomes" id="UP000219522"/>
    </source>
</evidence>
<reference evidence="1 2" key="1">
    <citation type="submission" date="2017-09" db="EMBL/GenBank/DDBJ databases">
        <authorList>
            <person name="Varghese N."/>
            <person name="Submissions S."/>
        </authorList>
    </citation>
    <scope>NUCLEOTIDE SEQUENCE [LARGE SCALE GENOMIC DNA]</scope>
    <source>
        <strain evidence="1 2">OK806</strain>
    </source>
</reference>
<evidence type="ECO:0000313" key="1">
    <source>
        <dbReference type="EMBL" id="SOE60241.1"/>
    </source>
</evidence>
<organism evidence="1 2">
    <name type="scientific">Caballeronia arationis</name>
    <dbReference type="NCBI Taxonomy" id="1777142"/>
    <lineage>
        <taxon>Bacteria</taxon>
        <taxon>Pseudomonadati</taxon>
        <taxon>Pseudomonadota</taxon>
        <taxon>Betaproteobacteria</taxon>
        <taxon>Burkholderiales</taxon>
        <taxon>Burkholderiaceae</taxon>
        <taxon>Caballeronia</taxon>
    </lineage>
</organism>
<gene>
    <name evidence="1" type="ORF">SAMN05446927_1900</name>
</gene>
<accession>A0A7Z7N239</accession>
<keyword evidence="2" id="KW-1185">Reference proteome</keyword>